<reference evidence="1" key="1">
    <citation type="submission" date="2016-04" db="EMBL/GenBank/DDBJ databases">
        <authorList>
            <person name="Evans L.H."/>
            <person name="Alamgir A."/>
            <person name="Owens N."/>
            <person name="Weber N.D."/>
            <person name="Virtaneva K."/>
            <person name="Barbian K."/>
            <person name="Babar A."/>
            <person name="Rosenke K."/>
        </authorList>
    </citation>
    <scope>NUCLEOTIDE SEQUENCE [LARGE SCALE GENOMIC DNA]</scope>
    <source>
        <strain evidence="1">CBS 101.48</strain>
    </source>
</reference>
<sequence>MLSNRATSYKTFKLEIEKFLKSQTFQIPPLAQNSKRPQMSPWRPKVWTFSLHRRWKQWKRNKCFRKQTHSTSSYDCQTVSGTKADLTHVKKAIEETVRDLAVDYMIPDIVVNLDDNIPLKEYQSYQLDIPDNASSLHEDCLTSQKSATSSVRNSRNIATALLNHITYQHIYCDETMFSFFL</sequence>
<evidence type="ECO:0000313" key="1">
    <source>
        <dbReference type="EMBL" id="SAM04824.1"/>
    </source>
</evidence>
<dbReference type="AlphaFoldDB" id="A0A168QIW3"/>
<protein>
    <submittedName>
        <fullName evidence="1">Uncharacterized protein</fullName>
    </submittedName>
</protein>
<dbReference type="Proteomes" id="UP000078561">
    <property type="component" value="Unassembled WGS sequence"/>
</dbReference>
<dbReference type="InParanoid" id="A0A168QIW3"/>
<evidence type="ECO:0000313" key="2">
    <source>
        <dbReference type="Proteomes" id="UP000078561"/>
    </source>
</evidence>
<name>A0A168QIW3_ABSGL</name>
<accession>A0A168QIW3</accession>
<dbReference type="EMBL" id="LT554417">
    <property type="protein sequence ID" value="SAM04824.1"/>
    <property type="molecule type" value="Genomic_DNA"/>
</dbReference>
<keyword evidence="2" id="KW-1185">Reference proteome</keyword>
<gene>
    <name evidence="1" type="primary">ABSGL_10690.1 scaffold 12033</name>
</gene>
<organism evidence="1">
    <name type="scientific">Absidia glauca</name>
    <name type="common">Pin mould</name>
    <dbReference type="NCBI Taxonomy" id="4829"/>
    <lineage>
        <taxon>Eukaryota</taxon>
        <taxon>Fungi</taxon>
        <taxon>Fungi incertae sedis</taxon>
        <taxon>Mucoromycota</taxon>
        <taxon>Mucoromycotina</taxon>
        <taxon>Mucoromycetes</taxon>
        <taxon>Mucorales</taxon>
        <taxon>Cunninghamellaceae</taxon>
        <taxon>Absidia</taxon>
    </lineage>
</organism>
<proteinExistence type="predicted"/>